<evidence type="ECO:0000256" key="1">
    <source>
        <dbReference type="PROSITE-ProRule" id="PRU00339"/>
    </source>
</evidence>
<dbReference type="STRING" id="1798540.A3B74_04750"/>
<dbReference type="EMBL" id="MHKB01000013">
    <property type="protein sequence ID" value="OGY78654.1"/>
    <property type="molecule type" value="Genomic_DNA"/>
</dbReference>
<gene>
    <name evidence="3" type="ORF">A3B74_04750</name>
</gene>
<dbReference type="PROSITE" id="PS50005">
    <property type="entry name" value="TPR"/>
    <property type="match status" value="1"/>
</dbReference>
<feature type="transmembrane region" description="Helical" evidence="2">
    <location>
        <begin position="6"/>
        <end position="23"/>
    </location>
</feature>
<comment type="caution">
    <text evidence="3">The sequence shown here is derived from an EMBL/GenBank/DDBJ whole genome shotgun (WGS) entry which is preliminary data.</text>
</comment>
<dbReference type="InterPro" id="IPR011990">
    <property type="entry name" value="TPR-like_helical_dom_sf"/>
</dbReference>
<evidence type="ECO:0000313" key="3">
    <source>
        <dbReference type="EMBL" id="OGY78654.1"/>
    </source>
</evidence>
<evidence type="ECO:0000256" key="2">
    <source>
        <dbReference type="SAM" id="Phobius"/>
    </source>
</evidence>
<dbReference type="SUPFAM" id="SSF48452">
    <property type="entry name" value="TPR-like"/>
    <property type="match status" value="1"/>
</dbReference>
<protein>
    <submittedName>
        <fullName evidence="3">Uncharacterized protein</fullName>
    </submittedName>
</protein>
<organism evidence="3 4">
    <name type="scientific">Candidatus Kerfeldbacteria bacterium RIFCSPHIGHO2_02_FULL_42_14</name>
    <dbReference type="NCBI Taxonomy" id="1798540"/>
    <lineage>
        <taxon>Bacteria</taxon>
        <taxon>Candidatus Kerfeldiibacteriota</taxon>
    </lineage>
</organism>
<accession>A0A1G2AP04</accession>
<dbReference type="PANTHER" id="PTHR12558:SF13">
    <property type="entry name" value="CELL DIVISION CYCLE PROTEIN 27 HOMOLOG"/>
    <property type="match status" value="1"/>
</dbReference>
<proteinExistence type="predicted"/>
<sequence>MLLDWILLSIAIVALAVCVIIVIRKFPHLRILDIESARKHIQQRIKFSIIEERLKRKLKDTTMHMAHRVAPTHSKIQSIFHRLQEKVKKLELRYTQVVKQVTPERREKNRQKIEKLLETGKEFIEKNNLIEAERSFIEAISLDHQNQEAYKKLAEVYVLQKNWEHAKESLEFLLKLDPKNAQLQLELSQVCKHMDQMREAFEHAKTAVMIAPNDPKYLNELLELCFMFGQKYTAKKTFEKLKEVNPENQRIPEWEEKLKKM</sequence>
<dbReference type="Gene3D" id="1.25.40.10">
    <property type="entry name" value="Tetratricopeptide repeat domain"/>
    <property type="match status" value="1"/>
</dbReference>
<reference evidence="3 4" key="1">
    <citation type="journal article" date="2016" name="Nat. Commun.">
        <title>Thousands of microbial genomes shed light on interconnected biogeochemical processes in an aquifer system.</title>
        <authorList>
            <person name="Anantharaman K."/>
            <person name="Brown C.T."/>
            <person name="Hug L.A."/>
            <person name="Sharon I."/>
            <person name="Castelle C.J."/>
            <person name="Probst A.J."/>
            <person name="Thomas B.C."/>
            <person name="Singh A."/>
            <person name="Wilkins M.J."/>
            <person name="Karaoz U."/>
            <person name="Brodie E.L."/>
            <person name="Williams K.H."/>
            <person name="Hubbard S.S."/>
            <person name="Banfield J.F."/>
        </authorList>
    </citation>
    <scope>NUCLEOTIDE SEQUENCE [LARGE SCALE GENOMIC DNA]</scope>
</reference>
<keyword evidence="1" id="KW-0802">TPR repeat</keyword>
<dbReference type="PANTHER" id="PTHR12558">
    <property type="entry name" value="CELL DIVISION CYCLE 16,23,27"/>
    <property type="match status" value="1"/>
</dbReference>
<dbReference type="AlphaFoldDB" id="A0A1G2AP04"/>
<name>A0A1G2AP04_9BACT</name>
<keyword evidence="2" id="KW-0472">Membrane</keyword>
<dbReference type="InterPro" id="IPR019734">
    <property type="entry name" value="TPR_rpt"/>
</dbReference>
<dbReference type="Proteomes" id="UP000177165">
    <property type="component" value="Unassembled WGS sequence"/>
</dbReference>
<keyword evidence="2" id="KW-0812">Transmembrane</keyword>
<dbReference type="SMART" id="SM00028">
    <property type="entry name" value="TPR"/>
    <property type="match status" value="4"/>
</dbReference>
<feature type="repeat" description="TPR" evidence="1">
    <location>
        <begin position="147"/>
        <end position="180"/>
    </location>
</feature>
<evidence type="ECO:0000313" key="4">
    <source>
        <dbReference type="Proteomes" id="UP000177165"/>
    </source>
</evidence>
<keyword evidence="2" id="KW-1133">Transmembrane helix</keyword>